<accession>A0A5N1GLP1</accession>
<comment type="similarity">
    <text evidence="1 9 10">Belongs to the universal ribosomal protein uL1 family.</text>
</comment>
<dbReference type="OrthoDB" id="9803740at2"/>
<proteinExistence type="inferred from homology"/>
<dbReference type="GO" id="GO:0015934">
    <property type="term" value="C:large ribosomal subunit"/>
    <property type="evidence" value="ECO:0007669"/>
    <property type="project" value="InterPro"/>
</dbReference>
<evidence type="ECO:0000256" key="4">
    <source>
        <dbReference type="ARBA" id="ARBA00022845"/>
    </source>
</evidence>
<keyword evidence="3 9" id="KW-0699">rRNA-binding</keyword>
<evidence type="ECO:0000256" key="3">
    <source>
        <dbReference type="ARBA" id="ARBA00022730"/>
    </source>
</evidence>
<dbReference type="InterPro" id="IPR028364">
    <property type="entry name" value="Ribosomal_uL1/biogenesis"/>
</dbReference>
<name>A0A5N1GLP1_9LACT</name>
<comment type="subunit">
    <text evidence="9">Part of the 50S ribosomal subunit.</text>
</comment>
<keyword evidence="2 9" id="KW-0678">Repressor</keyword>
<evidence type="ECO:0000256" key="6">
    <source>
        <dbReference type="ARBA" id="ARBA00022980"/>
    </source>
</evidence>
<comment type="caution">
    <text evidence="11">The sequence shown here is derived from an EMBL/GenBank/DDBJ whole genome shotgun (WGS) entry which is preliminary data.</text>
</comment>
<evidence type="ECO:0000256" key="10">
    <source>
        <dbReference type="RuleBase" id="RU000659"/>
    </source>
</evidence>
<keyword evidence="9" id="KW-0820">tRNA-binding</keyword>
<dbReference type="EMBL" id="VYWO01000008">
    <property type="protein sequence ID" value="KAA9299630.1"/>
    <property type="molecule type" value="Genomic_DNA"/>
</dbReference>
<comment type="function">
    <text evidence="9">Binds directly to 23S rRNA. The L1 stalk is quite mobile in the ribosome, and is involved in E site tRNA release.</text>
</comment>
<dbReference type="InterPro" id="IPR002143">
    <property type="entry name" value="Ribosomal_uL1"/>
</dbReference>
<dbReference type="InterPro" id="IPR005878">
    <property type="entry name" value="Ribosom_uL1_bac-type"/>
</dbReference>
<dbReference type="InterPro" id="IPR023674">
    <property type="entry name" value="Ribosomal_uL1-like"/>
</dbReference>
<dbReference type="HAMAP" id="MF_01318_B">
    <property type="entry name" value="Ribosomal_uL1_B"/>
    <property type="match status" value="1"/>
</dbReference>
<dbReference type="InterPro" id="IPR016095">
    <property type="entry name" value="Ribosomal_uL1_3-a/b-sand"/>
</dbReference>
<protein>
    <recommendedName>
        <fullName evidence="8 9">Large ribosomal subunit protein uL1</fullName>
    </recommendedName>
</protein>
<dbReference type="Gene3D" id="3.30.190.20">
    <property type="match status" value="1"/>
</dbReference>
<organism evidence="11 12">
    <name type="scientific">Aerococcus sanguinicola</name>
    <dbReference type="NCBI Taxonomy" id="119206"/>
    <lineage>
        <taxon>Bacteria</taxon>
        <taxon>Bacillati</taxon>
        <taxon>Bacillota</taxon>
        <taxon>Bacilli</taxon>
        <taxon>Lactobacillales</taxon>
        <taxon>Aerococcaceae</taxon>
        <taxon>Aerococcus</taxon>
    </lineage>
</organism>
<dbReference type="PANTHER" id="PTHR36427">
    <property type="entry name" value="54S RIBOSOMAL PROTEIN L1, MITOCHONDRIAL"/>
    <property type="match status" value="1"/>
</dbReference>
<dbReference type="RefSeq" id="WP_070430600.1">
    <property type="nucleotide sequence ID" value="NZ_VYWO01000008.1"/>
</dbReference>
<dbReference type="InterPro" id="IPR023673">
    <property type="entry name" value="Ribosomal_uL1_CS"/>
</dbReference>
<dbReference type="PROSITE" id="PS01199">
    <property type="entry name" value="RIBOSOMAL_L1"/>
    <property type="match status" value="1"/>
</dbReference>
<keyword evidence="7 9" id="KW-0687">Ribonucleoprotein</keyword>
<dbReference type="AlphaFoldDB" id="A0A5N1GLP1"/>
<dbReference type="SUPFAM" id="SSF56808">
    <property type="entry name" value="Ribosomal protein L1"/>
    <property type="match status" value="1"/>
</dbReference>
<gene>
    <name evidence="9" type="primary">rplA</name>
    <name evidence="11" type="ORF">F6I03_09175</name>
</gene>
<evidence type="ECO:0000313" key="12">
    <source>
        <dbReference type="Proteomes" id="UP000327148"/>
    </source>
</evidence>
<evidence type="ECO:0000256" key="7">
    <source>
        <dbReference type="ARBA" id="ARBA00023274"/>
    </source>
</evidence>
<evidence type="ECO:0000256" key="8">
    <source>
        <dbReference type="ARBA" id="ARBA00035241"/>
    </source>
</evidence>
<dbReference type="PIRSF" id="PIRSF002155">
    <property type="entry name" value="Ribosomal_L1"/>
    <property type="match status" value="1"/>
</dbReference>
<dbReference type="GO" id="GO:0019843">
    <property type="term" value="F:rRNA binding"/>
    <property type="evidence" value="ECO:0007669"/>
    <property type="project" value="UniProtKB-UniRule"/>
</dbReference>
<dbReference type="GO" id="GO:0006417">
    <property type="term" value="P:regulation of translation"/>
    <property type="evidence" value="ECO:0007669"/>
    <property type="project" value="UniProtKB-KW"/>
</dbReference>
<keyword evidence="4 9" id="KW-0810">Translation regulation</keyword>
<dbReference type="Proteomes" id="UP000327148">
    <property type="component" value="Unassembled WGS sequence"/>
</dbReference>
<dbReference type="GO" id="GO:0006412">
    <property type="term" value="P:translation"/>
    <property type="evidence" value="ECO:0007669"/>
    <property type="project" value="UniProtKB-UniRule"/>
</dbReference>
<keyword evidence="5 9" id="KW-0694">RNA-binding</keyword>
<evidence type="ECO:0000256" key="9">
    <source>
        <dbReference type="HAMAP-Rule" id="MF_01318"/>
    </source>
</evidence>
<dbReference type="STRING" id="119206.AWM72_04765"/>
<dbReference type="GO" id="GO:0003735">
    <property type="term" value="F:structural constituent of ribosome"/>
    <property type="evidence" value="ECO:0007669"/>
    <property type="project" value="InterPro"/>
</dbReference>
<reference evidence="11 12" key="1">
    <citation type="submission" date="2019-09" db="EMBL/GenBank/DDBJ databases">
        <title>Draft genome sequence assemblies of isolates from the urinary tract.</title>
        <authorList>
            <person name="Mores C.R."/>
            <person name="Putonti C."/>
            <person name="Wolfe A.J."/>
        </authorList>
    </citation>
    <scope>NUCLEOTIDE SEQUENCE [LARGE SCALE GENOMIC DNA]</scope>
    <source>
        <strain evidence="11 12">UMB623</strain>
    </source>
</reference>
<dbReference type="FunFam" id="3.40.50.790:FF:000001">
    <property type="entry name" value="50S ribosomal protein L1"/>
    <property type="match status" value="1"/>
</dbReference>
<evidence type="ECO:0000313" key="11">
    <source>
        <dbReference type="EMBL" id="KAA9299630.1"/>
    </source>
</evidence>
<evidence type="ECO:0000256" key="5">
    <source>
        <dbReference type="ARBA" id="ARBA00022884"/>
    </source>
</evidence>
<dbReference type="GO" id="GO:0000049">
    <property type="term" value="F:tRNA binding"/>
    <property type="evidence" value="ECO:0007669"/>
    <property type="project" value="UniProtKB-KW"/>
</dbReference>
<evidence type="ECO:0000256" key="2">
    <source>
        <dbReference type="ARBA" id="ARBA00022491"/>
    </source>
</evidence>
<dbReference type="Gene3D" id="3.40.50.790">
    <property type="match status" value="1"/>
</dbReference>
<comment type="function">
    <text evidence="9">Protein L1 is also a translational repressor protein, it controls the translation of the L11 operon by binding to its mRNA.</text>
</comment>
<dbReference type="CDD" id="cd00403">
    <property type="entry name" value="Ribosomal_L1"/>
    <property type="match status" value="1"/>
</dbReference>
<keyword evidence="6 9" id="KW-0689">Ribosomal protein</keyword>
<evidence type="ECO:0000256" key="1">
    <source>
        <dbReference type="ARBA" id="ARBA00010531"/>
    </source>
</evidence>
<dbReference type="NCBIfam" id="TIGR01169">
    <property type="entry name" value="rplA_bact"/>
    <property type="match status" value="1"/>
</dbReference>
<sequence>MAKKSKNQIAAYEKVDKNKKYTAEEAIELLKEVDYTKFDGSIEVAYRLGIDTKKNDQQIRGAMVLPKGTGQTQTVLVFAQGENARIAEEAGADYVGDDEYIEKINDGWLDFDVVVATPDMMGKIGRLGRVLGPKGLMPNPKTGTVTQDVAKAVSDIKSGQIEYRADSAGNVHALIGKVSFNTEDLIENFRAIHETILREKPAAAKGTYVKNLAVTSTMGPGIKVDPSSL</sequence>
<dbReference type="PANTHER" id="PTHR36427:SF3">
    <property type="entry name" value="LARGE RIBOSOMAL SUBUNIT PROTEIN UL1M"/>
    <property type="match status" value="1"/>
</dbReference>
<dbReference type="Pfam" id="PF00687">
    <property type="entry name" value="Ribosomal_L1"/>
    <property type="match status" value="1"/>
</dbReference>